<evidence type="ECO:0000313" key="1">
    <source>
        <dbReference type="EMBL" id="GAG32998.1"/>
    </source>
</evidence>
<dbReference type="InterPro" id="IPR016024">
    <property type="entry name" value="ARM-type_fold"/>
</dbReference>
<evidence type="ECO:0008006" key="2">
    <source>
        <dbReference type="Google" id="ProtNLM"/>
    </source>
</evidence>
<organism evidence="1">
    <name type="scientific">marine sediment metagenome</name>
    <dbReference type="NCBI Taxonomy" id="412755"/>
    <lineage>
        <taxon>unclassified sequences</taxon>
        <taxon>metagenomes</taxon>
        <taxon>ecological metagenomes</taxon>
    </lineage>
</organism>
<proteinExistence type="predicted"/>
<dbReference type="EMBL" id="BARS01045463">
    <property type="protein sequence ID" value="GAG32998.1"/>
    <property type="molecule type" value="Genomic_DNA"/>
</dbReference>
<dbReference type="SUPFAM" id="SSF48371">
    <property type="entry name" value="ARM repeat"/>
    <property type="match status" value="1"/>
</dbReference>
<sequence length="110" mass="12434">MESSPYLINKNYINKKVDKTSAINQLISIIENSDNLSTRIESINLLAQINADTNNVFKLVENLLISDTNESIRLAAASTIEKIFLNDALEPLRWIFKHEESLKCLVAISK</sequence>
<comment type="caution">
    <text evidence="1">The sequence shown here is derived from an EMBL/GenBank/DDBJ whole genome shotgun (WGS) entry which is preliminary data.</text>
</comment>
<reference evidence="1" key="1">
    <citation type="journal article" date="2014" name="Front. Microbiol.">
        <title>High frequency of phylogenetically diverse reductive dehalogenase-homologous genes in deep subseafloor sedimentary metagenomes.</title>
        <authorList>
            <person name="Kawai M."/>
            <person name="Futagami T."/>
            <person name="Toyoda A."/>
            <person name="Takaki Y."/>
            <person name="Nishi S."/>
            <person name="Hori S."/>
            <person name="Arai W."/>
            <person name="Tsubouchi T."/>
            <person name="Morono Y."/>
            <person name="Uchiyama I."/>
            <person name="Ito T."/>
            <person name="Fujiyama A."/>
            <person name="Inagaki F."/>
            <person name="Takami H."/>
        </authorList>
    </citation>
    <scope>NUCLEOTIDE SEQUENCE</scope>
    <source>
        <strain evidence="1">Expedition CK06-06</strain>
    </source>
</reference>
<dbReference type="Gene3D" id="1.25.10.10">
    <property type="entry name" value="Leucine-rich Repeat Variant"/>
    <property type="match status" value="1"/>
</dbReference>
<name>X0X8N8_9ZZZZ</name>
<gene>
    <name evidence="1" type="ORF">S01H1_68548</name>
</gene>
<feature type="non-terminal residue" evidence="1">
    <location>
        <position position="110"/>
    </location>
</feature>
<accession>X0X8N8</accession>
<protein>
    <recommendedName>
        <fullName evidence="2">HEAT repeat domain-containing protein</fullName>
    </recommendedName>
</protein>
<dbReference type="AlphaFoldDB" id="X0X8N8"/>
<dbReference type="Pfam" id="PF13646">
    <property type="entry name" value="HEAT_2"/>
    <property type="match status" value="1"/>
</dbReference>
<dbReference type="InterPro" id="IPR011989">
    <property type="entry name" value="ARM-like"/>
</dbReference>